<dbReference type="AlphaFoldDB" id="A0A7J7N1X9"/>
<proteinExistence type="predicted"/>
<dbReference type="Proteomes" id="UP000541444">
    <property type="component" value="Unassembled WGS sequence"/>
</dbReference>
<name>A0A7J7N1X9_9MAGN</name>
<keyword evidence="2" id="KW-1185">Reference proteome</keyword>
<comment type="caution">
    <text evidence="1">The sequence shown here is derived from an EMBL/GenBank/DDBJ whole genome shotgun (WGS) entry which is preliminary data.</text>
</comment>
<evidence type="ECO:0000313" key="2">
    <source>
        <dbReference type="Proteomes" id="UP000541444"/>
    </source>
</evidence>
<gene>
    <name evidence="1" type="ORF">GIB67_007842</name>
</gene>
<reference evidence="1 2" key="1">
    <citation type="journal article" date="2020" name="IScience">
        <title>Genome Sequencing of the Endangered Kingdonia uniflora (Circaeasteraceae, Ranunculales) Reveals Potential Mechanisms of Evolutionary Specialization.</title>
        <authorList>
            <person name="Sun Y."/>
            <person name="Deng T."/>
            <person name="Zhang A."/>
            <person name="Moore M.J."/>
            <person name="Landis J.B."/>
            <person name="Lin N."/>
            <person name="Zhang H."/>
            <person name="Zhang X."/>
            <person name="Huang J."/>
            <person name="Zhang X."/>
            <person name="Sun H."/>
            <person name="Wang H."/>
        </authorList>
    </citation>
    <scope>NUCLEOTIDE SEQUENCE [LARGE SCALE GENOMIC DNA]</scope>
    <source>
        <strain evidence="1">TB1705</strain>
        <tissue evidence="1">Leaf</tissue>
    </source>
</reference>
<evidence type="ECO:0000313" key="1">
    <source>
        <dbReference type="EMBL" id="KAF6161201.1"/>
    </source>
</evidence>
<dbReference type="EMBL" id="JACGCM010001144">
    <property type="protein sequence ID" value="KAF6161201.1"/>
    <property type="molecule type" value="Genomic_DNA"/>
</dbReference>
<sequence>MTSNLDIIEYKFHTINKKPDKLESGHIVNKKIDKLESSQSNSELCIMLLLIFCNTKICT</sequence>
<organism evidence="1 2">
    <name type="scientific">Kingdonia uniflora</name>
    <dbReference type="NCBI Taxonomy" id="39325"/>
    <lineage>
        <taxon>Eukaryota</taxon>
        <taxon>Viridiplantae</taxon>
        <taxon>Streptophyta</taxon>
        <taxon>Embryophyta</taxon>
        <taxon>Tracheophyta</taxon>
        <taxon>Spermatophyta</taxon>
        <taxon>Magnoliopsida</taxon>
        <taxon>Ranunculales</taxon>
        <taxon>Circaeasteraceae</taxon>
        <taxon>Kingdonia</taxon>
    </lineage>
</organism>
<protein>
    <submittedName>
        <fullName evidence="1">Uncharacterized protein</fullName>
    </submittedName>
</protein>
<accession>A0A7J7N1X9</accession>